<dbReference type="Proteomes" id="UP000652074">
    <property type="component" value="Unassembled WGS sequence"/>
</dbReference>
<sequence length="308" mass="31859">MCFATSDATGGAGLQSDVLTLASMGCHPLSVVAAIAVRDTRGVEELLALDADAVDSQARALLEDIPVQAFKLGLLGSVENVAAIAEILSDYPDVPLVLEPALSIVDGEEASGEDMLAALAELVLPQVTVLVASRSEVLQLAALTPEGDDGDDDDEGGEFLDADEFDALGEIFEGGEVDEADDDGSEEDEALSLADAIARVLGRGVQYVLLTGAGEPGPQLVNVLVGREGVVRTDAWERLPGPFLGAGATLAAALVGALAHGMAVAEAVREAQEFTVQALTSAYRPGMGMAIPDRFFWARANEDDDGKP</sequence>
<reference evidence="2 3" key="1">
    <citation type="submission" date="2019-12" db="EMBL/GenBank/DDBJ databases">
        <title>Comparative genomics gives insights into the taxonomy of the Azoarcus-Aromatoleum group and reveals separate origins of nif in the plant-associated Azoarcus and non-plant-associated Aromatoleum sub-groups.</title>
        <authorList>
            <person name="Lafos M."/>
            <person name="Maluk M."/>
            <person name="Batista M."/>
            <person name="Junghare M."/>
            <person name="Carmona M."/>
            <person name="Faoro H."/>
            <person name="Cruz L.M."/>
            <person name="Battistoni F."/>
            <person name="De Souza E."/>
            <person name="Pedrosa F."/>
            <person name="Chen W.-M."/>
            <person name="Poole P.S."/>
            <person name="Dixon R.A."/>
            <person name="James E.K."/>
        </authorList>
    </citation>
    <scope>NUCLEOTIDE SEQUENCE [LARGE SCALE GENOMIC DNA]</scope>
    <source>
        <strain evidence="2 3">ToN1</strain>
    </source>
</reference>
<proteinExistence type="predicted"/>
<dbReference type="EMBL" id="WTVR01000064">
    <property type="protein sequence ID" value="NMF91075.1"/>
    <property type="molecule type" value="Genomic_DNA"/>
</dbReference>
<evidence type="ECO:0000259" key="1">
    <source>
        <dbReference type="Pfam" id="PF08543"/>
    </source>
</evidence>
<dbReference type="InterPro" id="IPR029056">
    <property type="entry name" value="Ribokinase-like"/>
</dbReference>
<dbReference type="SUPFAM" id="SSF53613">
    <property type="entry name" value="Ribokinase-like"/>
    <property type="match status" value="1"/>
</dbReference>
<protein>
    <submittedName>
        <fullName evidence="2">Hydroxymethylpyrimidine/phosphomethylpyrimidine kinase</fullName>
    </submittedName>
</protein>
<accession>A0ABX1MV12</accession>
<keyword evidence="3" id="KW-1185">Reference proteome</keyword>
<name>A0ABX1MV12_9RHOO</name>
<dbReference type="InterPro" id="IPR013749">
    <property type="entry name" value="PM/HMP-P_kinase-1"/>
</dbReference>
<feature type="domain" description="Pyridoxamine kinase/Phosphomethylpyrimidine kinase" evidence="1">
    <location>
        <begin position="7"/>
        <end position="143"/>
    </location>
</feature>
<comment type="caution">
    <text evidence="2">The sequence shown here is derived from an EMBL/GenBank/DDBJ whole genome shotgun (WGS) entry which is preliminary data.</text>
</comment>
<keyword evidence="2" id="KW-0418">Kinase</keyword>
<organism evidence="2 3">
    <name type="scientific">Aromatoleum petrolei</name>
    <dbReference type="NCBI Taxonomy" id="76116"/>
    <lineage>
        <taxon>Bacteria</taxon>
        <taxon>Pseudomonadati</taxon>
        <taxon>Pseudomonadota</taxon>
        <taxon>Betaproteobacteria</taxon>
        <taxon>Rhodocyclales</taxon>
        <taxon>Rhodocyclaceae</taxon>
        <taxon>Aromatoleum</taxon>
    </lineage>
</organism>
<keyword evidence="2" id="KW-0808">Transferase</keyword>
<evidence type="ECO:0000313" key="2">
    <source>
        <dbReference type="EMBL" id="NMF91075.1"/>
    </source>
</evidence>
<dbReference type="PANTHER" id="PTHR20858">
    <property type="entry name" value="PHOSPHOMETHYLPYRIMIDINE KINASE"/>
    <property type="match status" value="1"/>
</dbReference>
<gene>
    <name evidence="2" type="ORF">GPA26_21680</name>
</gene>
<dbReference type="Pfam" id="PF08543">
    <property type="entry name" value="Phos_pyr_kin"/>
    <property type="match status" value="2"/>
</dbReference>
<dbReference type="GO" id="GO:0016301">
    <property type="term" value="F:kinase activity"/>
    <property type="evidence" value="ECO:0007669"/>
    <property type="project" value="UniProtKB-KW"/>
</dbReference>
<dbReference type="PANTHER" id="PTHR20858:SF17">
    <property type="entry name" value="HYDROXYMETHYLPYRIMIDINE_PHOSPHOMETHYLPYRIMIDINE KINASE THI20-RELATED"/>
    <property type="match status" value="1"/>
</dbReference>
<evidence type="ECO:0000313" key="3">
    <source>
        <dbReference type="Proteomes" id="UP000652074"/>
    </source>
</evidence>
<dbReference type="Gene3D" id="3.40.1190.20">
    <property type="match status" value="1"/>
</dbReference>
<feature type="domain" description="Pyridoxamine kinase/Phosphomethylpyrimidine kinase" evidence="1">
    <location>
        <begin position="192"/>
        <end position="289"/>
    </location>
</feature>